<dbReference type="PANTHER" id="PTHR40115">
    <property type="entry name" value="INNER MEMBRANE PROTEIN WITH PEPSY TM HELIX"/>
    <property type="match status" value="1"/>
</dbReference>
<evidence type="ECO:0000313" key="3">
    <source>
        <dbReference type="EMBL" id="MEE1884856.1"/>
    </source>
</evidence>
<dbReference type="Pfam" id="PF16357">
    <property type="entry name" value="PepSY_TM_like_2"/>
    <property type="match status" value="1"/>
</dbReference>
<feature type="transmembrane region" description="Helical" evidence="2">
    <location>
        <begin position="165"/>
        <end position="190"/>
    </location>
</feature>
<dbReference type="InterPro" id="IPR032307">
    <property type="entry name" value="PepSY_TM-like_2"/>
</dbReference>
<dbReference type="RefSeq" id="WP_330145765.1">
    <property type="nucleotide sequence ID" value="NZ_JAZDQU010000001.1"/>
</dbReference>
<comment type="caution">
    <text evidence="3">The sequence shown here is derived from an EMBL/GenBank/DDBJ whole genome shotgun (WGS) entry which is preliminary data.</text>
</comment>
<feature type="transmembrane region" description="Helical" evidence="2">
    <location>
        <begin position="197"/>
        <end position="215"/>
    </location>
</feature>
<gene>
    <name evidence="3" type="ORF">VRU49_05405</name>
</gene>
<organism evidence="3 4">
    <name type="scientific">Pedobacter flavus</name>
    <dbReference type="NCBI Taxonomy" id="3113906"/>
    <lineage>
        <taxon>Bacteria</taxon>
        <taxon>Pseudomonadati</taxon>
        <taxon>Bacteroidota</taxon>
        <taxon>Sphingobacteriia</taxon>
        <taxon>Sphingobacteriales</taxon>
        <taxon>Sphingobacteriaceae</taxon>
        <taxon>Pedobacter</taxon>
    </lineage>
</organism>
<keyword evidence="4" id="KW-1185">Reference proteome</keyword>
<dbReference type="EMBL" id="JAZDQU010000001">
    <property type="protein sequence ID" value="MEE1884856.1"/>
    <property type="molecule type" value="Genomic_DNA"/>
</dbReference>
<sequence>MNTERKPNNRGNLQNKSKEKSKLRRITATSSRWLHIYLSMISFAVLLFFAVTGLTLNHPDWFADQQSTNEIKGNLNVNWVNNIDTSKISKLEIVEHLRNKEKIKGALSEFRITEYECSVSFKGPGYSADAYISREDGVYSITEIKSGFVAVLNDLHKGRDSGKNWAVLIDISAIMMTLVSLSGLILILFIKKKRTNGLLIAVVGAILCYIIYKLFVP</sequence>
<keyword evidence="2" id="KW-0812">Transmembrane</keyword>
<reference evidence="3 4" key="1">
    <citation type="submission" date="2024-01" db="EMBL/GenBank/DDBJ databases">
        <title>Pedobacter sp. nov., isolated from oil-contaminated soil.</title>
        <authorList>
            <person name="Le N.T.T."/>
        </authorList>
    </citation>
    <scope>NUCLEOTIDE SEQUENCE [LARGE SCALE GENOMIC DNA]</scope>
    <source>
        <strain evidence="3 4">VNH31</strain>
    </source>
</reference>
<evidence type="ECO:0000256" key="2">
    <source>
        <dbReference type="SAM" id="Phobius"/>
    </source>
</evidence>
<accession>A0ABU7H0U0</accession>
<evidence type="ECO:0000256" key="1">
    <source>
        <dbReference type="SAM" id="MobiDB-lite"/>
    </source>
</evidence>
<keyword evidence="2" id="KW-0472">Membrane</keyword>
<evidence type="ECO:0000313" key="4">
    <source>
        <dbReference type="Proteomes" id="UP001337681"/>
    </source>
</evidence>
<proteinExistence type="predicted"/>
<name>A0ABU7H0U0_9SPHI</name>
<feature type="transmembrane region" description="Helical" evidence="2">
    <location>
        <begin position="34"/>
        <end position="56"/>
    </location>
</feature>
<feature type="region of interest" description="Disordered" evidence="1">
    <location>
        <begin position="1"/>
        <end position="21"/>
    </location>
</feature>
<dbReference type="PANTHER" id="PTHR40115:SF1">
    <property type="entry name" value="INNER MEMBRANE PROTEIN WITH PEPSY TM HELIX"/>
    <property type="match status" value="1"/>
</dbReference>
<dbReference type="Proteomes" id="UP001337681">
    <property type="component" value="Unassembled WGS sequence"/>
</dbReference>
<protein>
    <submittedName>
        <fullName evidence="3">PepSY-associated TM helix domain-containing protein</fullName>
    </submittedName>
</protein>
<keyword evidence="2" id="KW-1133">Transmembrane helix</keyword>